<dbReference type="Proteomes" id="UP000287176">
    <property type="component" value="Unassembled WGS sequence"/>
</dbReference>
<name>A0A432GST0_9DELT</name>
<sequence length="70" mass="7683">MHNLPDPLLFGCMDKVESLSSVQSYVVSAPQTVLWTPPTSVSATCNFGIPYLQPLLLLVEHRYGSPALHD</sequence>
<organism evidence="1 2">
    <name type="scientific">SAR324 cluster bacterium</name>
    <dbReference type="NCBI Taxonomy" id="2024889"/>
    <lineage>
        <taxon>Bacteria</taxon>
        <taxon>Deltaproteobacteria</taxon>
        <taxon>SAR324 cluster</taxon>
    </lineage>
</organism>
<comment type="caution">
    <text evidence="1">The sequence shown here is derived from an EMBL/GenBank/DDBJ whole genome shotgun (WGS) entry which is preliminary data.</text>
</comment>
<evidence type="ECO:0000313" key="1">
    <source>
        <dbReference type="EMBL" id="RTZ86643.1"/>
    </source>
</evidence>
<accession>A0A432GST0</accession>
<reference evidence="1 2" key="1">
    <citation type="submission" date="2018-06" db="EMBL/GenBank/DDBJ databases">
        <title>Combined omics and stable isotope probing to characterize newly discovered Mariana Back-Arc vent microbial communities.</title>
        <authorList>
            <person name="Trembath-Reichert E."/>
            <person name="Huber J.A."/>
        </authorList>
    </citation>
    <scope>NUCLEOTIDE SEQUENCE [LARGE SCALE GENOMIC DNA]</scope>
    <source>
        <strain evidence="1">MAG 24</strain>
    </source>
</reference>
<proteinExistence type="predicted"/>
<gene>
    <name evidence="1" type="ORF">DSY94_01245</name>
</gene>
<evidence type="ECO:0000313" key="2">
    <source>
        <dbReference type="Proteomes" id="UP000287176"/>
    </source>
</evidence>
<dbReference type="EMBL" id="QNZI01000033">
    <property type="protein sequence ID" value="RTZ86643.1"/>
    <property type="molecule type" value="Genomic_DNA"/>
</dbReference>
<dbReference type="AlphaFoldDB" id="A0A432GST0"/>
<protein>
    <submittedName>
        <fullName evidence="1">Uncharacterized protein</fullName>
    </submittedName>
</protein>